<reference evidence="10" key="2">
    <citation type="submission" date="2015-06" db="UniProtKB">
        <authorList>
            <consortium name="EnsemblMetazoa"/>
        </authorList>
    </citation>
    <scope>IDENTIFICATION</scope>
</reference>
<reference evidence="11" key="1">
    <citation type="submission" date="2011-08" db="EMBL/GenBank/DDBJ databases">
        <authorList>
            <person name="Rombauts S."/>
        </authorList>
    </citation>
    <scope>NUCLEOTIDE SEQUENCE</scope>
    <source>
        <strain evidence="11">London</strain>
    </source>
</reference>
<dbReference type="CDD" id="cd01040">
    <property type="entry name" value="Mb-like"/>
    <property type="match status" value="1"/>
</dbReference>
<dbReference type="PROSITE" id="PS01033">
    <property type="entry name" value="GLOBIN"/>
    <property type="match status" value="1"/>
</dbReference>
<keyword evidence="2 8" id="KW-0813">Transport</keyword>
<dbReference type="KEGG" id="tut:107366531"/>
<keyword evidence="7" id="KW-0408">Iron</keyword>
<protein>
    <recommendedName>
        <fullName evidence="9">Globin domain-containing protein</fullName>
    </recommendedName>
</protein>
<dbReference type="PANTHER" id="PTHR46783:SF1">
    <property type="entry name" value="CYTOGLOBIN-1-RELATED"/>
    <property type="match status" value="1"/>
</dbReference>
<dbReference type="EMBL" id="CAEY01000383">
    <property type="status" value="NOT_ANNOTATED_CDS"/>
    <property type="molecule type" value="Genomic_DNA"/>
</dbReference>
<dbReference type="eggNOG" id="KOG3378">
    <property type="taxonomic scope" value="Eukaryota"/>
</dbReference>
<dbReference type="Proteomes" id="UP000015104">
    <property type="component" value="Unassembled WGS sequence"/>
</dbReference>
<evidence type="ECO:0000313" key="11">
    <source>
        <dbReference type="Proteomes" id="UP000015104"/>
    </source>
</evidence>
<evidence type="ECO:0000259" key="9">
    <source>
        <dbReference type="PROSITE" id="PS01033"/>
    </source>
</evidence>
<dbReference type="EnsemblMetazoa" id="tetur18g02150.1">
    <property type="protein sequence ID" value="tetur18g02150.1"/>
    <property type="gene ID" value="tetur18g02150"/>
</dbReference>
<dbReference type="Gene3D" id="1.10.490.10">
    <property type="entry name" value="Globins"/>
    <property type="match status" value="1"/>
</dbReference>
<dbReference type="Pfam" id="PF00042">
    <property type="entry name" value="Globin"/>
    <property type="match status" value="1"/>
</dbReference>
<dbReference type="HOGENOM" id="CLU_003827_13_1_1"/>
<dbReference type="InterPro" id="IPR044399">
    <property type="entry name" value="Mb-like_M"/>
</dbReference>
<dbReference type="STRING" id="32264.T1KR38"/>
<evidence type="ECO:0000256" key="5">
    <source>
        <dbReference type="ARBA" id="ARBA00022723"/>
    </source>
</evidence>
<keyword evidence="6" id="KW-0007">Acetylation</keyword>
<dbReference type="PRINTS" id="PR00611">
    <property type="entry name" value="ERYTHCRUORIN"/>
</dbReference>
<comment type="subunit">
    <text evidence="1">Monomer.</text>
</comment>
<sequence length="168" mass="19047">MAESCTNALLSDDEVKVIQSIWSSVMKDANTHGMNFFLKFFRENPTFQERFASLRNLKTEEEMKASKRLKAHAASVFHAITALVDNLDDLECVSDMLEKIAANHLRRKVNWPFFDRIALCIVAFLSETLGTQIMDSKATTAWTKVLNVITETVKRVEVEQLETQSASS</sequence>
<dbReference type="GO" id="GO:0005833">
    <property type="term" value="C:hemoglobin complex"/>
    <property type="evidence" value="ECO:0007669"/>
    <property type="project" value="InterPro"/>
</dbReference>
<dbReference type="GO" id="GO:0020037">
    <property type="term" value="F:heme binding"/>
    <property type="evidence" value="ECO:0007669"/>
    <property type="project" value="InterPro"/>
</dbReference>
<dbReference type="PANTHER" id="PTHR46783">
    <property type="entry name" value="CYTOGLOBIN"/>
    <property type="match status" value="1"/>
</dbReference>
<feature type="domain" description="Globin" evidence="9">
    <location>
        <begin position="9"/>
        <end position="158"/>
    </location>
</feature>
<name>T1KR38_TETUR</name>
<dbReference type="GO" id="GO:0005344">
    <property type="term" value="F:oxygen carrier activity"/>
    <property type="evidence" value="ECO:0007669"/>
    <property type="project" value="UniProtKB-KW"/>
</dbReference>
<accession>T1KR38</accession>
<dbReference type="InterPro" id="IPR002336">
    <property type="entry name" value="Erythrocruorin"/>
</dbReference>
<evidence type="ECO:0000256" key="8">
    <source>
        <dbReference type="RuleBase" id="RU000356"/>
    </source>
</evidence>
<keyword evidence="4 8" id="KW-0561">Oxygen transport</keyword>
<evidence type="ECO:0000256" key="6">
    <source>
        <dbReference type="ARBA" id="ARBA00022990"/>
    </source>
</evidence>
<dbReference type="SUPFAM" id="SSF46458">
    <property type="entry name" value="Globin-like"/>
    <property type="match status" value="1"/>
</dbReference>
<proteinExistence type="inferred from homology"/>
<evidence type="ECO:0000256" key="2">
    <source>
        <dbReference type="ARBA" id="ARBA00022448"/>
    </source>
</evidence>
<evidence type="ECO:0000256" key="4">
    <source>
        <dbReference type="ARBA" id="ARBA00022621"/>
    </source>
</evidence>
<evidence type="ECO:0000256" key="1">
    <source>
        <dbReference type="ARBA" id="ARBA00011245"/>
    </source>
</evidence>
<dbReference type="OMA" id="ICKFHIE"/>
<dbReference type="GO" id="GO:0019825">
    <property type="term" value="F:oxygen binding"/>
    <property type="evidence" value="ECO:0007669"/>
    <property type="project" value="InterPro"/>
</dbReference>
<dbReference type="AlphaFoldDB" id="T1KR38"/>
<dbReference type="OrthoDB" id="436496at2759"/>
<dbReference type="GO" id="GO:0016491">
    <property type="term" value="F:oxidoreductase activity"/>
    <property type="evidence" value="ECO:0007669"/>
    <property type="project" value="UniProtKB-ARBA"/>
</dbReference>
<organism evidence="10 11">
    <name type="scientific">Tetranychus urticae</name>
    <name type="common">Two-spotted spider mite</name>
    <dbReference type="NCBI Taxonomy" id="32264"/>
    <lineage>
        <taxon>Eukaryota</taxon>
        <taxon>Metazoa</taxon>
        <taxon>Ecdysozoa</taxon>
        <taxon>Arthropoda</taxon>
        <taxon>Chelicerata</taxon>
        <taxon>Arachnida</taxon>
        <taxon>Acari</taxon>
        <taxon>Acariformes</taxon>
        <taxon>Trombidiformes</taxon>
        <taxon>Prostigmata</taxon>
        <taxon>Eleutherengona</taxon>
        <taxon>Raphignathae</taxon>
        <taxon>Tetranychoidea</taxon>
        <taxon>Tetranychidae</taxon>
        <taxon>Tetranychus</taxon>
    </lineage>
</organism>
<keyword evidence="11" id="KW-1185">Reference proteome</keyword>
<evidence type="ECO:0000256" key="7">
    <source>
        <dbReference type="ARBA" id="ARBA00023004"/>
    </source>
</evidence>
<evidence type="ECO:0000256" key="3">
    <source>
        <dbReference type="ARBA" id="ARBA00022617"/>
    </source>
</evidence>
<dbReference type="InterPro" id="IPR013314">
    <property type="entry name" value="Globin_lamprey/hagfish"/>
</dbReference>
<evidence type="ECO:0000313" key="10">
    <source>
        <dbReference type="EnsemblMetazoa" id="tetur18g02150.1"/>
    </source>
</evidence>
<keyword evidence="5" id="KW-0479">Metal-binding</keyword>
<dbReference type="GO" id="GO:0005506">
    <property type="term" value="F:iron ion binding"/>
    <property type="evidence" value="ECO:0007669"/>
    <property type="project" value="InterPro"/>
</dbReference>
<dbReference type="InterPro" id="IPR009050">
    <property type="entry name" value="Globin-like_sf"/>
</dbReference>
<comment type="similarity">
    <text evidence="8">Belongs to the globin family.</text>
</comment>
<gene>
    <name evidence="10" type="primary">107366531</name>
</gene>
<dbReference type="InterPro" id="IPR000971">
    <property type="entry name" value="Globin"/>
</dbReference>
<dbReference type="GO" id="GO:0005576">
    <property type="term" value="C:extracellular region"/>
    <property type="evidence" value="ECO:0007669"/>
    <property type="project" value="InterPro"/>
</dbReference>
<dbReference type="InterPro" id="IPR012292">
    <property type="entry name" value="Globin/Proto"/>
</dbReference>
<keyword evidence="3 8" id="KW-0349">Heme</keyword>